<reference evidence="2 3" key="1">
    <citation type="journal article" date="2014" name="Nat. Genet.">
        <title>Genome and transcriptome of the porcine whipworm Trichuris suis.</title>
        <authorList>
            <person name="Jex A.R."/>
            <person name="Nejsum P."/>
            <person name="Schwarz E.M."/>
            <person name="Hu L."/>
            <person name="Young N.D."/>
            <person name="Hall R.S."/>
            <person name="Korhonen P.K."/>
            <person name="Liao S."/>
            <person name="Thamsborg S."/>
            <person name="Xia J."/>
            <person name="Xu P."/>
            <person name="Wang S."/>
            <person name="Scheerlinck J.P."/>
            <person name="Hofmann A."/>
            <person name="Sternberg P.W."/>
            <person name="Wang J."/>
            <person name="Gasser R.B."/>
        </authorList>
    </citation>
    <scope>NUCLEOTIDE SEQUENCE [LARGE SCALE GENOMIC DNA]</scope>
    <source>
        <strain evidence="2">DCEP-RM93F</strain>
        <strain evidence="1">DCEP-RM93M</strain>
    </source>
</reference>
<evidence type="ECO:0000313" key="3">
    <source>
        <dbReference type="Proteomes" id="UP000030764"/>
    </source>
</evidence>
<dbReference type="EMBL" id="KL367497">
    <property type="protein sequence ID" value="KFD69196.1"/>
    <property type="molecule type" value="Genomic_DNA"/>
</dbReference>
<sequence>MQFTVLLASNTKASCIDSKTNCTSCIKQDKKTAYPVTS</sequence>
<evidence type="ECO:0000313" key="1">
    <source>
        <dbReference type="EMBL" id="KFD57820.1"/>
    </source>
</evidence>
<dbReference type="Proteomes" id="UP000030764">
    <property type="component" value="Unassembled WGS sequence"/>
</dbReference>
<dbReference type="Proteomes" id="UP000030758">
    <property type="component" value="Unassembled WGS sequence"/>
</dbReference>
<keyword evidence="3" id="KW-1185">Reference proteome</keyword>
<dbReference type="EMBL" id="KL363187">
    <property type="protein sequence ID" value="KFD57820.1"/>
    <property type="molecule type" value="Genomic_DNA"/>
</dbReference>
<protein>
    <submittedName>
        <fullName evidence="2">Uncharacterized protein</fullName>
    </submittedName>
</protein>
<organism evidence="2">
    <name type="scientific">Trichuris suis</name>
    <name type="common">pig whipworm</name>
    <dbReference type="NCBI Taxonomy" id="68888"/>
    <lineage>
        <taxon>Eukaryota</taxon>
        <taxon>Metazoa</taxon>
        <taxon>Ecdysozoa</taxon>
        <taxon>Nematoda</taxon>
        <taxon>Enoplea</taxon>
        <taxon>Dorylaimia</taxon>
        <taxon>Trichinellida</taxon>
        <taxon>Trichuridae</taxon>
        <taxon>Trichuris</taxon>
    </lineage>
</organism>
<gene>
    <name evidence="1" type="ORF">M513_01490</name>
    <name evidence="2" type="ORF">M514_01490</name>
</gene>
<proteinExistence type="predicted"/>
<accession>A0A085NIA0</accession>
<evidence type="ECO:0000313" key="2">
    <source>
        <dbReference type="EMBL" id="KFD69196.1"/>
    </source>
</evidence>
<name>A0A085NIA0_9BILA</name>
<dbReference type="AlphaFoldDB" id="A0A085NIA0"/>